<dbReference type="Proteomes" id="UP000825729">
    <property type="component" value="Unassembled WGS sequence"/>
</dbReference>
<evidence type="ECO:0000256" key="1">
    <source>
        <dbReference type="SAM" id="MobiDB-lite"/>
    </source>
</evidence>
<dbReference type="GO" id="GO:0030620">
    <property type="term" value="F:U2 snRNA binding"/>
    <property type="evidence" value="ECO:0007669"/>
    <property type="project" value="TreeGrafter"/>
</dbReference>
<dbReference type="Pfam" id="PF23086">
    <property type="entry name" value="Tudor_Coilin"/>
    <property type="match status" value="1"/>
</dbReference>
<feature type="compositionally biased region" description="Polar residues" evidence="1">
    <location>
        <begin position="175"/>
        <end position="186"/>
    </location>
</feature>
<proteinExistence type="predicted"/>
<dbReference type="GO" id="GO:0015030">
    <property type="term" value="C:Cajal body"/>
    <property type="evidence" value="ECO:0007669"/>
    <property type="project" value="TreeGrafter"/>
</dbReference>
<dbReference type="EMBL" id="JAINDJ010000005">
    <property type="protein sequence ID" value="KAG9446546.1"/>
    <property type="molecule type" value="Genomic_DNA"/>
</dbReference>
<comment type="caution">
    <text evidence="4">The sequence shown here is derived from an EMBL/GenBank/DDBJ whole genome shotgun (WGS) entry which is preliminary data.</text>
</comment>
<feature type="region of interest" description="Disordered" evidence="1">
    <location>
        <begin position="151"/>
        <end position="314"/>
    </location>
</feature>
<organism evidence="4 5">
    <name type="scientific">Aristolochia fimbriata</name>
    <name type="common">White veined hardy Dutchman's pipe vine</name>
    <dbReference type="NCBI Taxonomy" id="158543"/>
    <lineage>
        <taxon>Eukaryota</taxon>
        <taxon>Viridiplantae</taxon>
        <taxon>Streptophyta</taxon>
        <taxon>Embryophyta</taxon>
        <taxon>Tracheophyta</taxon>
        <taxon>Spermatophyta</taxon>
        <taxon>Magnoliopsida</taxon>
        <taxon>Magnoliidae</taxon>
        <taxon>Piperales</taxon>
        <taxon>Aristolochiaceae</taxon>
        <taxon>Aristolochia</taxon>
    </lineage>
</organism>
<dbReference type="GO" id="GO:0030619">
    <property type="term" value="F:U1 snRNA binding"/>
    <property type="evidence" value="ECO:0007669"/>
    <property type="project" value="TreeGrafter"/>
</dbReference>
<keyword evidence="5" id="KW-1185">Reference proteome</keyword>
<evidence type="ECO:0000259" key="3">
    <source>
        <dbReference type="Pfam" id="PF23086"/>
    </source>
</evidence>
<sequence>MEMGGTKRIRLRFKDQNILSTTQKFEGLKRCWFIFNPNDFQTVSALASHLVHKFELINSCPNGIVLSMEGYVLPPFESTRILQDKDIISVKRKCAALAEAIDVGGQENSTGDSDPVEKLPAFPGRELMAIKEFEEETEGCADAIAEANDMSGSVSVKKKRKRTRQVQGSKKKARSTSLERNPTFSVESADGAPVEHNESARKEKRRRVSKKTLQEGTSSNVSSEPEEEVTPEIEKKSDEFEETDQQTENTSAVHATKKKSPSRSARRKKAKRIWLREQAKLQKKEVAKNCVPAKDTHKMSHENEKTIQDTNREDEVVPVIVRPGHIRFEPLEGSDQELQNSMETFQWRGTTSKRKGQKWGKEKTSFQTRDAIEDSDEEVALDDGESEVDPMDFEKLSPLTRSPKEGDVLAYRLVELSSSWCPELSPFRVGKISSYDPVSKRITLLPVPEYTITTKDGGEEAVVGPSLYNEDGSLEVDFASLVDVRLFSSEKPDPVAYNTAGQSNGTAVIHDTHVTPVSSIKENGGQLDVWEEISKALSEKKSQLLQKEGWNKEKPANTSWSYRALRGSALGPTIARLRAQNNVS</sequence>
<feature type="domain" description="Coilin N-terminal" evidence="2">
    <location>
        <begin position="8"/>
        <end position="182"/>
    </location>
</feature>
<dbReference type="AlphaFoldDB" id="A0AAV7EFD3"/>
<dbReference type="InterPro" id="IPR031722">
    <property type="entry name" value="Coilin_N"/>
</dbReference>
<protein>
    <recommendedName>
        <fullName evidence="6">Coilin</fullName>
    </recommendedName>
</protein>
<dbReference type="GO" id="GO:0000387">
    <property type="term" value="P:spliceosomal snRNP assembly"/>
    <property type="evidence" value="ECO:0007669"/>
    <property type="project" value="TreeGrafter"/>
</dbReference>
<gene>
    <name evidence="4" type="ORF">H6P81_012674</name>
</gene>
<dbReference type="PANTHER" id="PTHR15197">
    <property type="entry name" value="COILIN P80"/>
    <property type="match status" value="1"/>
</dbReference>
<reference evidence="4 5" key="1">
    <citation type="submission" date="2021-07" db="EMBL/GenBank/DDBJ databases">
        <title>The Aristolochia fimbriata genome: insights into angiosperm evolution, floral development and chemical biosynthesis.</title>
        <authorList>
            <person name="Jiao Y."/>
        </authorList>
    </citation>
    <scope>NUCLEOTIDE SEQUENCE [LARGE SCALE GENOMIC DNA]</scope>
    <source>
        <strain evidence="4">IBCAS-2021</strain>
        <tissue evidence="4">Leaf</tissue>
    </source>
</reference>
<dbReference type="InterPro" id="IPR056398">
    <property type="entry name" value="Tudor_Coilin"/>
</dbReference>
<feature type="compositionally biased region" description="Basic and acidic residues" evidence="1">
    <location>
        <begin position="294"/>
        <end position="314"/>
    </location>
</feature>
<accession>A0AAV7EFD3</accession>
<evidence type="ECO:0008006" key="6">
    <source>
        <dbReference type="Google" id="ProtNLM"/>
    </source>
</evidence>
<feature type="compositionally biased region" description="Basic residues" evidence="1">
    <location>
        <begin position="156"/>
        <end position="174"/>
    </location>
</feature>
<feature type="region of interest" description="Disordered" evidence="1">
    <location>
        <begin position="346"/>
        <end position="368"/>
    </location>
</feature>
<feature type="domain" description="Coilin tudor" evidence="3">
    <location>
        <begin position="389"/>
        <end position="488"/>
    </location>
</feature>
<feature type="compositionally biased region" description="Basic residues" evidence="1">
    <location>
        <begin position="255"/>
        <end position="273"/>
    </location>
</feature>
<evidence type="ECO:0000313" key="4">
    <source>
        <dbReference type="EMBL" id="KAG9446546.1"/>
    </source>
</evidence>
<dbReference type="InterPro" id="IPR024822">
    <property type="entry name" value="Coilin"/>
</dbReference>
<evidence type="ECO:0000313" key="5">
    <source>
        <dbReference type="Proteomes" id="UP000825729"/>
    </source>
</evidence>
<evidence type="ECO:0000259" key="2">
    <source>
        <dbReference type="Pfam" id="PF15862"/>
    </source>
</evidence>
<name>A0AAV7EFD3_ARIFI</name>
<dbReference type="Pfam" id="PF15862">
    <property type="entry name" value="Coilin_N"/>
    <property type="match status" value="1"/>
</dbReference>
<dbReference type="PANTHER" id="PTHR15197:SF0">
    <property type="entry name" value="COILIN"/>
    <property type="match status" value="1"/>
</dbReference>
<feature type="compositionally biased region" description="Basic and acidic residues" evidence="1">
    <location>
        <begin position="274"/>
        <end position="287"/>
    </location>
</feature>